<reference evidence="3" key="1">
    <citation type="journal article" date="2020" name="mSystems">
        <title>Genome- and Community-Level Interaction Insights into Carbon Utilization and Element Cycling Functions of Hydrothermarchaeota in Hydrothermal Sediment.</title>
        <authorList>
            <person name="Zhou Z."/>
            <person name="Liu Y."/>
            <person name="Xu W."/>
            <person name="Pan J."/>
            <person name="Luo Z.H."/>
            <person name="Li M."/>
        </authorList>
    </citation>
    <scope>NUCLEOTIDE SEQUENCE [LARGE SCALE GENOMIC DNA]</scope>
    <source>
        <strain evidence="3">HyVt-76</strain>
    </source>
</reference>
<dbReference type="Gene3D" id="3.90.950.10">
    <property type="match status" value="1"/>
</dbReference>
<gene>
    <name evidence="3" type="ORF">ENL21_02105</name>
</gene>
<evidence type="ECO:0000256" key="1">
    <source>
        <dbReference type="ARBA" id="ARBA00022801"/>
    </source>
</evidence>
<dbReference type="AlphaFoldDB" id="A0A7V5H2B8"/>
<dbReference type="GO" id="GO:0047429">
    <property type="term" value="F:nucleoside triphosphate diphosphatase activity"/>
    <property type="evidence" value="ECO:0007669"/>
    <property type="project" value="InterPro"/>
</dbReference>
<dbReference type="GO" id="GO:0009117">
    <property type="term" value="P:nucleotide metabolic process"/>
    <property type="evidence" value="ECO:0007669"/>
    <property type="project" value="UniProtKB-KW"/>
</dbReference>
<keyword evidence="1" id="KW-0378">Hydrolase</keyword>
<proteinExistence type="predicted"/>
<comment type="caution">
    <text evidence="3">The sequence shown here is derived from an EMBL/GenBank/DDBJ whole genome shotgun (WGS) entry which is preliminary data.</text>
</comment>
<feature type="non-terminal residue" evidence="3">
    <location>
        <position position="37"/>
    </location>
</feature>
<evidence type="ECO:0000256" key="2">
    <source>
        <dbReference type="ARBA" id="ARBA00023080"/>
    </source>
</evidence>
<dbReference type="EMBL" id="DRTD01000153">
    <property type="protein sequence ID" value="HHE54546.1"/>
    <property type="molecule type" value="Genomic_DNA"/>
</dbReference>
<dbReference type="SUPFAM" id="SSF52972">
    <property type="entry name" value="ITPase-like"/>
    <property type="match status" value="1"/>
</dbReference>
<organism evidence="3">
    <name type="scientific">Caldithrix abyssi</name>
    <dbReference type="NCBI Taxonomy" id="187145"/>
    <lineage>
        <taxon>Bacteria</taxon>
        <taxon>Pseudomonadati</taxon>
        <taxon>Calditrichota</taxon>
        <taxon>Calditrichia</taxon>
        <taxon>Calditrichales</taxon>
        <taxon>Calditrichaceae</taxon>
        <taxon>Caldithrix</taxon>
    </lineage>
</organism>
<dbReference type="InterPro" id="IPR029001">
    <property type="entry name" value="ITPase-like_fam"/>
</dbReference>
<name>A0A7V5H2B8_CALAY</name>
<sequence>MLFSLIESLERLDIVLASASPRRFELLKQIGLDFKVV</sequence>
<keyword evidence="2" id="KW-0546">Nucleotide metabolism</keyword>
<dbReference type="Proteomes" id="UP000886111">
    <property type="component" value="Unassembled WGS sequence"/>
</dbReference>
<protein>
    <submittedName>
        <fullName evidence="3">Septum formation inhibitor Maf</fullName>
    </submittedName>
</protein>
<evidence type="ECO:0000313" key="3">
    <source>
        <dbReference type="EMBL" id="HHE54546.1"/>
    </source>
</evidence>
<accession>A0A7V5H2B8</accession>